<dbReference type="SUPFAM" id="SSF51735">
    <property type="entry name" value="NAD(P)-binding Rossmann-fold domains"/>
    <property type="match status" value="1"/>
</dbReference>
<dbReference type="EMBL" id="JAGGKK010000003">
    <property type="protein sequence ID" value="MBP1947892.1"/>
    <property type="molecule type" value="Genomic_DNA"/>
</dbReference>
<dbReference type="Gene3D" id="3.30.360.10">
    <property type="entry name" value="Dihydrodipicolinate Reductase, domain 2"/>
    <property type="match status" value="1"/>
</dbReference>
<evidence type="ECO:0000313" key="6">
    <source>
        <dbReference type="Proteomes" id="UP001519328"/>
    </source>
</evidence>
<feature type="domain" description="GFO/IDH/MocA-like oxidoreductase" evidence="4">
    <location>
        <begin position="131"/>
        <end position="250"/>
    </location>
</feature>
<comment type="caution">
    <text evidence="5">The sequence shown here is derived from an EMBL/GenBank/DDBJ whole genome shotgun (WGS) entry which is preliminary data.</text>
</comment>
<dbReference type="GO" id="GO:0050112">
    <property type="term" value="F:inositol 2-dehydrogenase (NAD+) activity"/>
    <property type="evidence" value="ECO:0007669"/>
    <property type="project" value="UniProtKB-EC"/>
</dbReference>
<evidence type="ECO:0000256" key="2">
    <source>
        <dbReference type="ARBA" id="ARBA00023002"/>
    </source>
</evidence>
<feature type="domain" description="Gfo/Idh/MocA-like oxidoreductase N-terminal" evidence="3">
    <location>
        <begin position="4"/>
        <end position="123"/>
    </location>
</feature>
<dbReference type="SUPFAM" id="SSF55347">
    <property type="entry name" value="Glyceraldehyde-3-phosphate dehydrogenase-like, C-terminal domain"/>
    <property type="match status" value="1"/>
</dbReference>
<dbReference type="Gene3D" id="3.40.50.720">
    <property type="entry name" value="NAD(P)-binding Rossmann-like Domain"/>
    <property type="match status" value="1"/>
</dbReference>
<dbReference type="InterPro" id="IPR055170">
    <property type="entry name" value="GFO_IDH_MocA-like_dom"/>
</dbReference>
<dbReference type="EC" id="1.1.1.369" evidence="5"/>
<dbReference type="InterPro" id="IPR036291">
    <property type="entry name" value="NAD(P)-bd_dom_sf"/>
</dbReference>
<accession>A0ABS4HAG1</accession>
<comment type="similarity">
    <text evidence="1">Belongs to the Gfo/Idh/MocA family.</text>
</comment>
<name>A0ABS4HAG1_9BACI</name>
<keyword evidence="2 5" id="KW-0560">Oxidoreductase</keyword>
<protein>
    <submittedName>
        <fullName evidence="5">Myo-inositol 2-dehydrogenase/D-chiro-inositol 1-dehydrogenase</fullName>
        <ecNumber evidence="5">1.1.1.18</ecNumber>
        <ecNumber evidence="5">1.1.1.369</ecNumber>
    </submittedName>
</protein>
<dbReference type="NCBIfam" id="TIGR04380">
    <property type="entry name" value="myo_inos_iolG"/>
    <property type="match status" value="1"/>
</dbReference>
<evidence type="ECO:0000259" key="3">
    <source>
        <dbReference type="Pfam" id="PF01408"/>
    </source>
</evidence>
<dbReference type="Pfam" id="PF22725">
    <property type="entry name" value="GFO_IDH_MocA_C3"/>
    <property type="match status" value="1"/>
</dbReference>
<evidence type="ECO:0000256" key="1">
    <source>
        <dbReference type="ARBA" id="ARBA00010928"/>
    </source>
</evidence>
<dbReference type="Pfam" id="PF01408">
    <property type="entry name" value="GFO_IDH_MocA"/>
    <property type="match status" value="1"/>
</dbReference>
<dbReference type="InterPro" id="IPR000683">
    <property type="entry name" value="Gfo/Idh/MocA-like_OxRdtase_N"/>
</dbReference>
<sequence length="343" mass="38046">MKKLKIGIIGAGRIGQLHARNAINSNRVELIAISDIYIENLEGTTLAHEVPIITTNSEGIFADPEIDAVFICSSTDTHVDFIKKAANAGKHIFCEKPISMNIQETHSALEVVKKAGVKFQIGFNRRYDKHFRKAYESVRAGKVGTPHIIKITSRDPEAPPESYIKKSGGMFMDMTIHDFDMIRYLSGQEVEEISVKAANLIDDSFLRNDDVDTAIITVTFEDGSLGVIDNSRQAVYGYDQRIEVFGNKGLVTVENEKQTNIQISTKEQVASELPKYFFLERYMDAYVDEVNEFASSILDNTELLCGADDGLKAEALALAAKISANENRTVKLSEINLNSSVKV</sequence>
<proteinExistence type="inferred from homology"/>
<dbReference type="PANTHER" id="PTHR42840">
    <property type="entry name" value="NAD(P)-BINDING ROSSMANN-FOLD SUPERFAMILY PROTEIN-RELATED"/>
    <property type="match status" value="1"/>
</dbReference>
<organism evidence="5 6">
    <name type="scientific">Virgibacillus litoralis</name>
    <dbReference type="NCBI Taxonomy" id="578221"/>
    <lineage>
        <taxon>Bacteria</taxon>
        <taxon>Bacillati</taxon>
        <taxon>Bacillota</taxon>
        <taxon>Bacilli</taxon>
        <taxon>Bacillales</taxon>
        <taxon>Bacillaceae</taxon>
        <taxon>Virgibacillus</taxon>
    </lineage>
</organism>
<gene>
    <name evidence="5" type="ORF">J2Z82_000821</name>
</gene>
<reference evidence="5 6" key="1">
    <citation type="submission" date="2021-03" db="EMBL/GenBank/DDBJ databases">
        <title>Genomic Encyclopedia of Type Strains, Phase IV (KMG-IV): sequencing the most valuable type-strain genomes for metagenomic binning, comparative biology and taxonomic classification.</title>
        <authorList>
            <person name="Goeker M."/>
        </authorList>
    </citation>
    <scope>NUCLEOTIDE SEQUENCE [LARGE SCALE GENOMIC DNA]</scope>
    <source>
        <strain evidence="5 6">DSM 21085</strain>
    </source>
</reference>
<dbReference type="PANTHER" id="PTHR42840:SF3">
    <property type="entry name" value="BINDING ROSSMANN FOLD OXIDOREDUCTASE, PUTATIVE (AFU_ORTHOLOGUE AFUA_2G10240)-RELATED"/>
    <property type="match status" value="1"/>
</dbReference>
<keyword evidence="6" id="KW-1185">Reference proteome</keyword>
<evidence type="ECO:0000259" key="4">
    <source>
        <dbReference type="Pfam" id="PF22725"/>
    </source>
</evidence>
<dbReference type="InterPro" id="IPR030827">
    <property type="entry name" value="Myo_inos_IolG"/>
</dbReference>
<evidence type="ECO:0000313" key="5">
    <source>
        <dbReference type="EMBL" id="MBP1947892.1"/>
    </source>
</evidence>
<dbReference type="Proteomes" id="UP001519328">
    <property type="component" value="Unassembled WGS sequence"/>
</dbReference>
<dbReference type="RefSeq" id="WP_209479496.1">
    <property type="nucleotide sequence ID" value="NZ_JAGGKK010000003.1"/>
</dbReference>
<dbReference type="EC" id="1.1.1.18" evidence="5"/>